<dbReference type="SUPFAM" id="SSF53756">
    <property type="entry name" value="UDP-Glycosyltransferase/glycogen phosphorylase"/>
    <property type="match status" value="1"/>
</dbReference>
<comment type="similarity">
    <text evidence="1">Belongs to the UDP-glycosyltransferase family.</text>
</comment>
<keyword evidence="4" id="KW-1185">Reference proteome</keyword>
<comment type="caution">
    <text evidence="3">The sequence shown here is derived from an EMBL/GenBank/DDBJ whole genome shotgun (WGS) entry which is preliminary data.</text>
</comment>
<dbReference type="InterPro" id="IPR050481">
    <property type="entry name" value="UDP-glycosyltransf_plant"/>
</dbReference>
<dbReference type="CDD" id="cd03784">
    <property type="entry name" value="GT1_Gtf-like"/>
    <property type="match status" value="1"/>
</dbReference>
<evidence type="ECO:0000256" key="1">
    <source>
        <dbReference type="ARBA" id="ARBA00009995"/>
    </source>
</evidence>
<proteinExistence type="inferred from homology"/>
<organism evidence="3 4">
    <name type="scientific">Nepenthes gracilis</name>
    <name type="common">Slender pitcher plant</name>
    <dbReference type="NCBI Taxonomy" id="150966"/>
    <lineage>
        <taxon>Eukaryota</taxon>
        <taxon>Viridiplantae</taxon>
        <taxon>Streptophyta</taxon>
        <taxon>Embryophyta</taxon>
        <taxon>Tracheophyta</taxon>
        <taxon>Spermatophyta</taxon>
        <taxon>Magnoliopsida</taxon>
        <taxon>eudicotyledons</taxon>
        <taxon>Gunneridae</taxon>
        <taxon>Pentapetalae</taxon>
        <taxon>Caryophyllales</taxon>
        <taxon>Nepenthaceae</taxon>
        <taxon>Nepenthes</taxon>
    </lineage>
</organism>
<dbReference type="PANTHER" id="PTHR48048">
    <property type="entry name" value="GLYCOSYLTRANSFERASE"/>
    <property type="match status" value="1"/>
</dbReference>
<dbReference type="GO" id="GO:0035251">
    <property type="term" value="F:UDP-glucosyltransferase activity"/>
    <property type="evidence" value="ECO:0007669"/>
    <property type="project" value="InterPro"/>
</dbReference>
<dbReference type="InterPro" id="IPR002213">
    <property type="entry name" value="UDP_glucos_trans"/>
</dbReference>
<dbReference type="PANTHER" id="PTHR48048:SF83">
    <property type="entry name" value="GLYCOSYLTRANSFERASE"/>
    <property type="match status" value="1"/>
</dbReference>
<dbReference type="Gene3D" id="3.40.50.2000">
    <property type="entry name" value="Glycogen Phosphorylase B"/>
    <property type="match status" value="2"/>
</dbReference>
<name>A0AAD3S2X3_NEPGR</name>
<evidence type="ECO:0000313" key="3">
    <source>
        <dbReference type="EMBL" id="GMH03189.1"/>
    </source>
</evidence>
<gene>
    <name evidence="3" type="ORF">Nepgr_005028</name>
</gene>
<keyword evidence="2" id="KW-0808">Transferase</keyword>
<evidence type="ECO:0008006" key="5">
    <source>
        <dbReference type="Google" id="ProtNLM"/>
    </source>
</evidence>
<accession>A0AAD3S2X3</accession>
<protein>
    <recommendedName>
        <fullName evidence="5">Glycosyltransferase</fullName>
    </recommendedName>
</protein>
<evidence type="ECO:0000313" key="4">
    <source>
        <dbReference type="Proteomes" id="UP001279734"/>
    </source>
</evidence>
<dbReference type="FunFam" id="3.40.50.2000:FF:000056">
    <property type="entry name" value="Glycosyltransferase"/>
    <property type="match status" value="1"/>
</dbReference>
<reference evidence="3" key="1">
    <citation type="submission" date="2023-05" db="EMBL/GenBank/DDBJ databases">
        <title>Nepenthes gracilis genome sequencing.</title>
        <authorList>
            <person name="Fukushima K."/>
        </authorList>
    </citation>
    <scope>NUCLEOTIDE SEQUENCE</scope>
    <source>
        <strain evidence="3">SING2019-196</strain>
    </source>
</reference>
<dbReference type="AlphaFoldDB" id="A0AAD3S2X3"/>
<evidence type="ECO:0000256" key="2">
    <source>
        <dbReference type="ARBA" id="ARBA00022679"/>
    </source>
</evidence>
<dbReference type="Pfam" id="PF00201">
    <property type="entry name" value="UDPGT"/>
    <property type="match status" value="1"/>
</dbReference>
<dbReference type="PROSITE" id="PS00018">
    <property type="entry name" value="EF_HAND_1"/>
    <property type="match status" value="1"/>
</dbReference>
<dbReference type="EMBL" id="BSYO01000004">
    <property type="protein sequence ID" value="GMH03189.1"/>
    <property type="molecule type" value="Genomic_DNA"/>
</dbReference>
<dbReference type="Proteomes" id="UP001279734">
    <property type="component" value="Unassembled WGS sequence"/>
</dbReference>
<dbReference type="InterPro" id="IPR018247">
    <property type="entry name" value="EF_Hand_1_Ca_BS"/>
</dbReference>
<sequence length="480" mass="53157">MKKAELIFIPSPGAGHLASMVELARRLLERDGRFSITILLMRLPFGSDTTGTKNFPFAATDASIRYSILPDVELPSAEVFKEAPEIFMRDFVDSHKPHVRDFVAKSINSGENSAPVVGIVLDLYCISMTEVANELVIPSYLFYTSGAAFLGVILYLPTHYENVGREFMKSDPETIFPSYKNPVPSSLTPSFLLRRAGYISCVGAGRRYRELKGIIVNTFSELEPYAVNSFLDGRTPPIYTVGPVLDLLGQAHGKTSADEHVRIMRWLDAQPESSVVFLCFGSEGSIGGTQVREVALGLMRSGTRFLLSVRKPPPEGQVSEPTDYTVEELEAILPEEFLSLLEKGTGRVCGWAPQVEVLAHVAVGGFVSHCGWNSILECVWFGQPIATWPMYMEQQNNAFQLVRELGLAVEMRLSYDKDGGDLVTADELKEAITRLMDQDNEARHRVKEMATMSRMALMEGGSSFCSLGRLIDDMIAVQFI</sequence>